<evidence type="ECO:0000256" key="5">
    <source>
        <dbReference type="HAMAP-Rule" id="MF_00616"/>
    </source>
</evidence>
<dbReference type="Proteomes" id="UP000648984">
    <property type="component" value="Unassembled WGS sequence"/>
</dbReference>
<dbReference type="EMBL" id="WTVQ01000008">
    <property type="protein sequence ID" value="NMG74413.1"/>
    <property type="molecule type" value="Genomic_DNA"/>
</dbReference>
<dbReference type="RefSeq" id="WP_169259568.1">
    <property type="nucleotide sequence ID" value="NZ_WTVQ01000008.1"/>
</dbReference>
<comment type="catalytic activity">
    <reaction evidence="4 5">
        <text>(S)-ureidoglycolate = urea + glyoxylate</text>
        <dbReference type="Rhea" id="RHEA:11304"/>
        <dbReference type="ChEBI" id="CHEBI:16199"/>
        <dbReference type="ChEBI" id="CHEBI:36655"/>
        <dbReference type="ChEBI" id="CHEBI:57296"/>
        <dbReference type="EC" id="4.3.2.3"/>
    </reaction>
</comment>
<dbReference type="Gene3D" id="2.60.120.480">
    <property type="entry name" value="Ureidoglycolate hydrolase"/>
    <property type="match status" value="1"/>
</dbReference>
<dbReference type="InterPro" id="IPR024060">
    <property type="entry name" value="Ureidoglycolate_lyase_dom_sf"/>
</dbReference>
<dbReference type="NCBIfam" id="NF009932">
    <property type="entry name" value="PRK13395.1"/>
    <property type="match status" value="1"/>
</dbReference>
<dbReference type="InterPro" id="IPR023525">
    <property type="entry name" value="Ureidogly_lyase_bac"/>
</dbReference>
<keyword evidence="3 5" id="KW-0456">Lyase</keyword>
<evidence type="ECO:0000256" key="2">
    <source>
        <dbReference type="ARBA" id="ARBA00022631"/>
    </source>
</evidence>
<evidence type="ECO:0000256" key="3">
    <source>
        <dbReference type="ARBA" id="ARBA00023239"/>
    </source>
</evidence>
<comment type="similarity">
    <text evidence="5">Belongs to the ureidoglycolate lyase family.</text>
</comment>
<evidence type="ECO:0000256" key="1">
    <source>
        <dbReference type="ARBA" id="ARBA00011738"/>
    </source>
</evidence>
<keyword evidence="2 5" id="KW-0659">Purine metabolism</keyword>
<comment type="pathway">
    <text evidence="5">Nitrogen metabolism; (S)-allantoin degradation.</text>
</comment>
<dbReference type="InterPro" id="IPR047233">
    <property type="entry name" value="UAH_cupin"/>
</dbReference>
<keyword evidence="7" id="KW-1185">Reference proteome</keyword>
<protein>
    <recommendedName>
        <fullName evidence="5">Ureidoglycolate lyase</fullName>
        <ecNumber evidence="5">4.3.2.3</ecNumber>
    </recommendedName>
    <alternativeName>
        <fullName evidence="5">Ureidoglycolatase</fullName>
    </alternativeName>
</protein>
<dbReference type="SUPFAM" id="SSF51182">
    <property type="entry name" value="RmlC-like cupins"/>
    <property type="match status" value="1"/>
</dbReference>
<dbReference type="CDD" id="cd20298">
    <property type="entry name" value="cupin_UAH"/>
    <property type="match status" value="1"/>
</dbReference>
<organism evidence="6 7">
    <name type="scientific">Aromatoleum diolicum</name>
    <dbReference type="NCBI Taxonomy" id="75796"/>
    <lineage>
        <taxon>Bacteria</taxon>
        <taxon>Pseudomonadati</taxon>
        <taxon>Pseudomonadota</taxon>
        <taxon>Betaproteobacteria</taxon>
        <taxon>Rhodocyclales</taxon>
        <taxon>Rhodocyclaceae</taxon>
        <taxon>Aromatoleum</taxon>
    </lineage>
</organism>
<evidence type="ECO:0000313" key="6">
    <source>
        <dbReference type="EMBL" id="NMG74413.1"/>
    </source>
</evidence>
<dbReference type="PANTHER" id="PTHR21221">
    <property type="entry name" value="UREIDOGLYCOLATE HYDROLASE"/>
    <property type="match status" value="1"/>
</dbReference>
<dbReference type="PANTHER" id="PTHR21221:SF1">
    <property type="entry name" value="UREIDOGLYCOLATE LYASE"/>
    <property type="match status" value="1"/>
</dbReference>
<comment type="subunit">
    <text evidence="1 5">Homodimer.</text>
</comment>
<comment type="function">
    <text evidence="5">Catalyzes the catabolism of the allantoin degradation intermediate (S)-ureidoglycolate, generating urea and glyoxylate. Involved in the utilization of allantoin as nitrogen source.</text>
</comment>
<sequence>MNAPAPGAAAVLSGTRTIVAEALTPEAFAPFGDVIEASDAVRHFPINGGNTERYHDLADVDAGPGGRVIISIFRGQPRAMPFPIEMMERHPLGSQAFVPMSGRPYLVVVAPAGDAPSGGDLRVFLARADQGVNYARGVWHHPLLALDGVSDFLVVDRAGDGHNCDEVELDHTVLIAPPR</sequence>
<reference evidence="6 7" key="1">
    <citation type="submission" date="2019-12" db="EMBL/GenBank/DDBJ databases">
        <title>Comparative genomics gives insights into the taxonomy of the Azoarcus-Aromatoleum group and reveals separate origins of nif in the plant-associated Azoarcus and non-plant-associated Aromatoleum sub-groups.</title>
        <authorList>
            <person name="Lafos M."/>
            <person name="Maluk M."/>
            <person name="Batista M."/>
            <person name="Junghare M."/>
            <person name="Carmona M."/>
            <person name="Faoro H."/>
            <person name="Cruz L.M."/>
            <person name="Battistoni F."/>
            <person name="De Souza E."/>
            <person name="Pedrosa F."/>
            <person name="Chen W.-M."/>
            <person name="Poole P.S."/>
            <person name="Dixon R.A."/>
            <person name="James E.K."/>
        </authorList>
    </citation>
    <scope>NUCLEOTIDE SEQUENCE [LARGE SCALE GENOMIC DNA]</scope>
    <source>
        <strain evidence="6 7">22Lin</strain>
    </source>
</reference>
<dbReference type="InterPro" id="IPR011051">
    <property type="entry name" value="RmlC_Cupin_sf"/>
</dbReference>
<dbReference type="HAMAP" id="MF_00616">
    <property type="entry name" value="Ureidogly_lyase"/>
    <property type="match status" value="1"/>
</dbReference>
<comment type="cofactor">
    <cofactor evidence="5">
        <name>Ni(2+)</name>
        <dbReference type="ChEBI" id="CHEBI:49786"/>
    </cofactor>
</comment>
<name>A0ABX1Q8T8_9RHOO</name>
<evidence type="ECO:0000256" key="4">
    <source>
        <dbReference type="ARBA" id="ARBA00047684"/>
    </source>
</evidence>
<comment type="caution">
    <text evidence="6">The sequence shown here is derived from an EMBL/GenBank/DDBJ whole genome shotgun (WGS) entry which is preliminary data.</text>
</comment>
<dbReference type="PIRSF" id="PIRSF017306">
    <property type="entry name" value="Ureidogly_hydro"/>
    <property type="match status" value="1"/>
</dbReference>
<accession>A0ABX1Q8T8</accession>
<dbReference type="EC" id="4.3.2.3" evidence="5"/>
<gene>
    <name evidence="5" type="primary">allA</name>
    <name evidence="6" type="ORF">GPA25_06530</name>
</gene>
<dbReference type="Pfam" id="PF04115">
    <property type="entry name" value="Ureidogly_lyase"/>
    <property type="match status" value="1"/>
</dbReference>
<proteinExistence type="inferred from homology"/>
<dbReference type="InterPro" id="IPR007247">
    <property type="entry name" value="Ureidogly_lyase"/>
</dbReference>
<dbReference type="GO" id="GO:0050385">
    <property type="term" value="F:ureidoglycolate lyase activity"/>
    <property type="evidence" value="ECO:0007669"/>
    <property type="project" value="UniProtKB-EC"/>
</dbReference>
<evidence type="ECO:0000313" key="7">
    <source>
        <dbReference type="Proteomes" id="UP000648984"/>
    </source>
</evidence>